<accession>A0A1I6IEG9</accession>
<dbReference type="InterPro" id="IPR036415">
    <property type="entry name" value="Lamin_tail_dom_sf"/>
</dbReference>
<dbReference type="AlphaFoldDB" id="A0A1I6IEG9"/>
<sequence>MVTEPVVDGRTRDELLAESRALAAEYVSEWNPERGDVGATLLELFASMTHDVVERLDAVPEKYRRSFFETLGFDRAPPQSARLPLTFDVADELDRNVRVPESTRAVAPASERRPETFFEVRDGEFDATPAALRAVYSVRPKSDHLGDHSSVLAGPETTELFGGDNHQEHALYLAHDELFRGSPPTVRVDLATEAPLSVLRERLVWEFYGERVVDGEPVEGWHSVESFAVDRATQTDAATGTTVRVSLTFDSETADADEPTWSFTASTLAETVESVAEAIASETAATHPEAVATESLWLRCRYHETARDWGLAPTDLFEVTLDAVHLVTGEAGATFEPDELFADDVPLPPTSADEEILPLGSLPRQSSTFYVGSERAFTKSGAAVSIEFAGTGVAVDADFTPNPRLWWEYWDGDNWAYLDVAGKAKTLQAAGAVTFEVPADLAATTVAGQESHWVRARLMGGAYVAPKAVPKDADGKTVTDPTAAAYWETEYDGTPPKFSEVRLSFGSDGAEADAGEDADAGLPRDEPTHALSYNNLAFDADVTSPFFGAPDATQTLYLGFDAPLTDGPIQLLFSLADREFPADFAPRVRWEYASDPNRDAWEPLSVTDETEALTRRGIVGLVFPEATTASARFGRRLHWVRARVEKSQFGPPLTGATASPLAITHIDAADEYVELTNRGATRIDLSGYTVDFEYAQPASQLATIPAGVTLGPGATLGIATGDFSPVEAGPNVLRFDSTLPIINDYTPDTIAVLDREGRLVAVRTDDLDDDGRARLREGGEPDDGDGGSGDTETDAVGLCEDVDEWEPSPSDAIPPCGTALATKPQEGVPTRAPPMTTGVYVNAAWAENVQTVADETLGSSDGTQSQSFEIATTPVFEEALWVEESSALAARAREALLANPLAETVEGEGEGDGELWVRWTRVERLFGAASDARVYSLDPTAGVVTFGDGANGAIPPRGSDNVRVTYLTGGGERGNVPARAVDGLVSSLAFVDGVTNPEPGDGGAETERVERVLRRAPGALRDRNRAVAAADYERIARSASRRVARARCLPAMDAAGEFAPGWVTLLVVPRSSQPTPTPSAELRRLLDAAFADAAPAALVPPERLGQSDEEPPAFEPPGELVVRGPTYVDVDVETTVTRTAGVSVSALEETLTDRLTAFLHPLTGSESGEGWPFGTLPCLSDVYSLLEGVEGVDHVDSVELTFRGSDASVAVREGDPTPDVARDVLVTSGTHAVDASGGVA</sequence>
<dbReference type="STRING" id="555875.SAMN04488124_3153"/>
<dbReference type="InterPro" id="IPR001322">
    <property type="entry name" value="Lamin_tail_dom"/>
</dbReference>
<reference evidence="4" key="1">
    <citation type="submission" date="2016-10" db="EMBL/GenBank/DDBJ databases">
        <authorList>
            <person name="Varghese N."/>
            <person name="Submissions S."/>
        </authorList>
    </citation>
    <scope>NUCLEOTIDE SEQUENCE [LARGE SCALE GENOMIC DNA]</scope>
    <source>
        <strain evidence="4">CGMCC 1.8711</strain>
    </source>
</reference>
<dbReference type="Pfam" id="PF00932">
    <property type="entry name" value="LTD"/>
    <property type="match status" value="1"/>
</dbReference>
<gene>
    <name evidence="3" type="ORF">SAMN04488124_3153</name>
</gene>
<feature type="domain" description="LTD" evidence="2">
    <location>
        <begin position="645"/>
        <end position="768"/>
    </location>
</feature>
<dbReference type="OrthoDB" id="148404at2157"/>
<proteinExistence type="predicted"/>
<protein>
    <submittedName>
        <fullName evidence="3">Putative baseplate assembly protein</fullName>
    </submittedName>
</protein>
<dbReference type="Proteomes" id="UP000243250">
    <property type="component" value="Unassembled WGS sequence"/>
</dbReference>
<dbReference type="EMBL" id="FOYS01000005">
    <property type="protein sequence ID" value="SFR65177.1"/>
    <property type="molecule type" value="Genomic_DNA"/>
</dbReference>
<dbReference type="PROSITE" id="PS51841">
    <property type="entry name" value="LTD"/>
    <property type="match status" value="1"/>
</dbReference>
<dbReference type="InterPro" id="IPR011749">
    <property type="entry name" value="CHP02243"/>
</dbReference>
<feature type="compositionally biased region" description="Basic and acidic residues" evidence="1">
    <location>
        <begin position="770"/>
        <end position="779"/>
    </location>
</feature>
<keyword evidence="4" id="KW-1185">Reference proteome</keyword>
<evidence type="ECO:0000256" key="1">
    <source>
        <dbReference type="SAM" id="MobiDB-lite"/>
    </source>
</evidence>
<evidence type="ECO:0000313" key="4">
    <source>
        <dbReference type="Proteomes" id="UP000243250"/>
    </source>
</evidence>
<dbReference type="Gene3D" id="2.60.40.1260">
    <property type="entry name" value="Lamin Tail domain"/>
    <property type="match status" value="1"/>
</dbReference>
<evidence type="ECO:0000259" key="2">
    <source>
        <dbReference type="PROSITE" id="PS51841"/>
    </source>
</evidence>
<evidence type="ECO:0000313" key="3">
    <source>
        <dbReference type="EMBL" id="SFR65177.1"/>
    </source>
</evidence>
<organism evidence="3 4">
    <name type="scientific">Halogeometricum limi</name>
    <dbReference type="NCBI Taxonomy" id="555875"/>
    <lineage>
        <taxon>Archaea</taxon>
        <taxon>Methanobacteriati</taxon>
        <taxon>Methanobacteriota</taxon>
        <taxon>Stenosarchaea group</taxon>
        <taxon>Halobacteria</taxon>
        <taxon>Halobacteriales</taxon>
        <taxon>Haloferacaceae</taxon>
        <taxon>Halogeometricum</taxon>
    </lineage>
</organism>
<dbReference type="SUPFAM" id="SSF74853">
    <property type="entry name" value="Lamin A/C globular tail domain"/>
    <property type="match status" value="1"/>
</dbReference>
<name>A0A1I6IEG9_9EURY</name>
<dbReference type="RefSeq" id="WP_089882686.1">
    <property type="nucleotide sequence ID" value="NZ_FOYS01000005.1"/>
</dbReference>
<dbReference type="NCBIfam" id="TIGR02243">
    <property type="entry name" value="putative baseplate assembly protein"/>
    <property type="match status" value="1"/>
</dbReference>
<feature type="region of interest" description="Disordered" evidence="1">
    <location>
        <begin position="770"/>
        <end position="794"/>
    </location>
</feature>